<dbReference type="EMBL" id="JAAIUW010000009">
    <property type="protein sequence ID" value="KAF7814597.1"/>
    <property type="molecule type" value="Genomic_DNA"/>
</dbReference>
<reference evidence="3" key="1">
    <citation type="submission" date="2020-09" db="EMBL/GenBank/DDBJ databases">
        <title>Genome-Enabled Discovery of Anthraquinone Biosynthesis in Senna tora.</title>
        <authorList>
            <person name="Kang S.-H."/>
            <person name="Pandey R.P."/>
            <person name="Lee C.-M."/>
            <person name="Sim J.-S."/>
            <person name="Jeong J.-T."/>
            <person name="Choi B.-S."/>
            <person name="Jung M."/>
            <person name="Ginzburg D."/>
            <person name="Zhao K."/>
            <person name="Won S.Y."/>
            <person name="Oh T.-J."/>
            <person name="Yu Y."/>
            <person name="Kim N.-H."/>
            <person name="Lee O.R."/>
            <person name="Lee T.-H."/>
            <person name="Bashyal P."/>
            <person name="Kim T.-S."/>
            <person name="Lee W.-H."/>
            <person name="Kawkins C."/>
            <person name="Kim C.-K."/>
            <person name="Kim J.S."/>
            <person name="Ahn B.O."/>
            <person name="Rhee S.Y."/>
            <person name="Sohng J.K."/>
        </authorList>
    </citation>
    <scope>NUCLEOTIDE SEQUENCE</scope>
    <source>
        <tissue evidence="3">Leaf</tissue>
    </source>
</reference>
<name>A0A834W9U6_9FABA</name>
<accession>A0A834W9U6</accession>
<dbReference type="Proteomes" id="UP000634136">
    <property type="component" value="Unassembled WGS sequence"/>
</dbReference>
<keyword evidence="2" id="KW-1133">Transmembrane helix</keyword>
<keyword evidence="2" id="KW-0812">Transmembrane</keyword>
<gene>
    <name evidence="3" type="ORF">G2W53_028566</name>
</gene>
<sequence>MGGGEAARTGLGHNAKILVKIGFNSLSTGHHVARSAPTSSGRRGCTQTRETRPDHFRAASGQKKRPRDIAVRDRPGSSPRVGPGTGSGYATRVLPRPDPRPQLSHSHSLLFSLPSHPDAVNPSRRHLATRARRLSHGARRLSSAARDTLRLRLASLLFFMFGLASYAYASIC</sequence>
<keyword evidence="4" id="KW-1185">Reference proteome</keyword>
<feature type="region of interest" description="Disordered" evidence="1">
    <location>
        <begin position="30"/>
        <end position="105"/>
    </location>
</feature>
<protein>
    <submittedName>
        <fullName evidence="3">Uncharacterized protein</fullName>
    </submittedName>
</protein>
<dbReference type="AlphaFoldDB" id="A0A834W9U6"/>
<keyword evidence="2" id="KW-0472">Membrane</keyword>
<feature type="transmembrane region" description="Helical" evidence="2">
    <location>
        <begin position="149"/>
        <end position="169"/>
    </location>
</feature>
<comment type="caution">
    <text evidence="3">The sequence shown here is derived from an EMBL/GenBank/DDBJ whole genome shotgun (WGS) entry which is preliminary data.</text>
</comment>
<evidence type="ECO:0000313" key="3">
    <source>
        <dbReference type="EMBL" id="KAF7814597.1"/>
    </source>
</evidence>
<organism evidence="3 4">
    <name type="scientific">Senna tora</name>
    <dbReference type="NCBI Taxonomy" id="362788"/>
    <lineage>
        <taxon>Eukaryota</taxon>
        <taxon>Viridiplantae</taxon>
        <taxon>Streptophyta</taxon>
        <taxon>Embryophyta</taxon>
        <taxon>Tracheophyta</taxon>
        <taxon>Spermatophyta</taxon>
        <taxon>Magnoliopsida</taxon>
        <taxon>eudicotyledons</taxon>
        <taxon>Gunneridae</taxon>
        <taxon>Pentapetalae</taxon>
        <taxon>rosids</taxon>
        <taxon>fabids</taxon>
        <taxon>Fabales</taxon>
        <taxon>Fabaceae</taxon>
        <taxon>Caesalpinioideae</taxon>
        <taxon>Cassia clade</taxon>
        <taxon>Senna</taxon>
    </lineage>
</organism>
<evidence type="ECO:0000256" key="1">
    <source>
        <dbReference type="SAM" id="MobiDB-lite"/>
    </source>
</evidence>
<evidence type="ECO:0000256" key="2">
    <source>
        <dbReference type="SAM" id="Phobius"/>
    </source>
</evidence>
<evidence type="ECO:0000313" key="4">
    <source>
        <dbReference type="Proteomes" id="UP000634136"/>
    </source>
</evidence>
<proteinExistence type="predicted"/>
<feature type="compositionally biased region" description="Polar residues" evidence="1">
    <location>
        <begin position="36"/>
        <end position="48"/>
    </location>
</feature>